<evidence type="ECO:0000313" key="1">
    <source>
        <dbReference type="EMBL" id="MBY0754560.1"/>
    </source>
</evidence>
<organism evidence="1 2">
    <name type="scientific">Clostridium sardiniense</name>
    <name type="common">Clostridium absonum</name>
    <dbReference type="NCBI Taxonomy" id="29369"/>
    <lineage>
        <taxon>Bacteria</taxon>
        <taxon>Bacillati</taxon>
        <taxon>Bacillota</taxon>
        <taxon>Clostridia</taxon>
        <taxon>Eubacteriales</taxon>
        <taxon>Clostridiaceae</taxon>
        <taxon>Clostridium</taxon>
    </lineage>
</organism>
<dbReference type="Proteomes" id="UP001299068">
    <property type="component" value="Unassembled WGS sequence"/>
</dbReference>
<protein>
    <submittedName>
        <fullName evidence="1">Transcriptional regulator</fullName>
    </submittedName>
</protein>
<dbReference type="RefSeq" id="WP_221859311.1">
    <property type="nucleotide sequence ID" value="NZ_JAIKTU010000003.1"/>
</dbReference>
<keyword evidence="2" id="KW-1185">Reference proteome</keyword>
<name>A0ABS7KUR6_CLOSR</name>
<dbReference type="EMBL" id="JAIKTU010000003">
    <property type="protein sequence ID" value="MBY0754560.1"/>
    <property type="molecule type" value="Genomic_DNA"/>
</dbReference>
<comment type="caution">
    <text evidence="1">The sequence shown here is derived from an EMBL/GenBank/DDBJ whole genome shotgun (WGS) entry which is preliminary data.</text>
</comment>
<evidence type="ECO:0000313" key="2">
    <source>
        <dbReference type="Proteomes" id="UP001299068"/>
    </source>
</evidence>
<sequence length="66" mass="7653">MCKKKLPKADPKSSYYKVGDVVEKVEVSENKAYAIIRELNLELKDKGYITVAGQISKKYFKERYYG</sequence>
<reference evidence="1 2" key="1">
    <citation type="journal article" date="2021" name="Cell Host Microbe">
        <title>in vivo commensal control of Clostridioides difficile virulence.</title>
        <authorList>
            <person name="Girinathan B.P."/>
            <person name="Dibenedetto N."/>
            <person name="Worley J.N."/>
            <person name="Peltier J."/>
            <person name="Arrieta-Ortiz M.L."/>
            <person name="Rupa Christinal Immanuel S."/>
            <person name="Lavin R."/>
            <person name="Delaney M.L."/>
            <person name="Cummins C."/>
            <person name="Hoffmann M."/>
            <person name="Luo Y."/>
            <person name="Gonzalez-Escalona N."/>
            <person name="Allard M."/>
            <person name="Onderdonk A.B."/>
            <person name="Gerber G.K."/>
            <person name="Sonenshein A.L."/>
            <person name="Baliga N."/>
            <person name="Dupuy B."/>
            <person name="Bry L."/>
        </authorList>
    </citation>
    <scope>NUCLEOTIDE SEQUENCE [LARGE SCALE GENOMIC DNA]</scope>
    <source>
        <strain evidence="1 2">DSM 599</strain>
    </source>
</reference>
<proteinExistence type="predicted"/>
<gene>
    <name evidence="1" type="ORF">K5V21_03725</name>
</gene>
<accession>A0ABS7KUR6</accession>